<evidence type="ECO:0000259" key="5">
    <source>
        <dbReference type="PROSITE" id="PS50893"/>
    </source>
</evidence>
<evidence type="ECO:0000313" key="7">
    <source>
        <dbReference type="Proteomes" id="UP000298179"/>
    </source>
</evidence>
<keyword evidence="2" id="KW-0813">Transport</keyword>
<dbReference type="CDD" id="cd03293">
    <property type="entry name" value="ABC_NrtD_SsuB_transporters"/>
    <property type="match status" value="1"/>
</dbReference>
<evidence type="ECO:0000256" key="3">
    <source>
        <dbReference type="ARBA" id="ARBA00022741"/>
    </source>
</evidence>
<dbReference type="PROSITE" id="PS50893">
    <property type="entry name" value="ABC_TRANSPORTER_2"/>
    <property type="match status" value="1"/>
</dbReference>
<dbReference type="InterPro" id="IPR003439">
    <property type="entry name" value="ABC_transporter-like_ATP-bd"/>
</dbReference>
<evidence type="ECO:0000256" key="2">
    <source>
        <dbReference type="ARBA" id="ARBA00022448"/>
    </source>
</evidence>
<evidence type="ECO:0000256" key="1">
    <source>
        <dbReference type="ARBA" id="ARBA00005417"/>
    </source>
</evidence>
<dbReference type="InterPro" id="IPR003593">
    <property type="entry name" value="AAA+_ATPase"/>
</dbReference>
<keyword evidence="7" id="KW-1185">Reference proteome</keyword>
<reference evidence="6 7" key="1">
    <citation type="submission" date="2019-03" db="EMBL/GenBank/DDBJ databases">
        <title>Jiella endophytica sp. nov., a novel endophytic bacterium isolated from root of Ficus microcarpa Linn. f.</title>
        <authorList>
            <person name="Tuo L."/>
        </authorList>
    </citation>
    <scope>NUCLEOTIDE SEQUENCE [LARGE SCALE GENOMIC DNA]</scope>
    <source>
        <strain evidence="6 7">CBS5Q-3</strain>
    </source>
</reference>
<dbReference type="SUPFAM" id="SSF52540">
    <property type="entry name" value="P-loop containing nucleoside triphosphate hydrolases"/>
    <property type="match status" value="1"/>
</dbReference>
<dbReference type="PANTHER" id="PTHR42788">
    <property type="entry name" value="TAURINE IMPORT ATP-BINDING PROTEIN-RELATED"/>
    <property type="match status" value="1"/>
</dbReference>
<accession>A0A4Y8RKX9</accession>
<comment type="caution">
    <text evidence="6">The sequence shown here is derived from an EMBL/GenBank/DDBJ whole genome shotgun (WGS) entry which is preliminary data.</text>
</comment>
<dbReference type="InterPro" id="IPR027417">
    <property type="entry name" value="P-loop_NTPase"/>
</dbReference>
<keyword evidence="4 6" id="KW-0067">ATP-binding</keyword>
<dbReference type="OrthoDB" id="9807242at2"/>
<comment type="similarity">
    <text evidence="1">Belongs to the ABC transporter superfamily.</text>
</comment>
<dbReference type="GO" id="GO:0016887">
    <property type="term" value="F:ATP hydrolysis activity"/>
    <property type="evidence" value="ECO:0007669"/>
    <property type="project" value="InterPro"/>
</dbReference>
<protein>
    <submittedName>
        <fullName evidence="6">ABC transporter ATP-binding protein</fullName>
    </submittedName>
</protein>
<dbReference type="Proteomes" id="UP000298179">
    <property type="component" value="Unassembled WGS sequence"/>
</dbReference>
<dbReference type="InterPro" id="IPR017871">
    <property type="entry name" value="ABC_transporter-like_CS"/>
</dbReference>
<keyword evidence="3" id="KW-0547">Nucleotide-binding</keyword>
<dbReference type="AlphaFoldDB" id="A0A4Y8RKX9"/>
<evidence type="ECO:0000256" key="4">
    <source>
        <dbReference type="ARBA" id="ARBA00022840"/>
    </source>
</evidence>
<dbReference type="Pfam" id="PF00005">
    <property type="entry name" value="ABC_tran"/>
    <property type="match status" value="1"/>
</dbReference>
<dbReference type="EMBL" id="SOZD01000003">
    <property type="protein sequence ID" value="TFF23106.1"/>
    <property type="molecule type" value="Genomic_DNA"/>
</dbReference>
<dbReference type="SMART" id="SM00382">
    <property type="entry name" value="AAA"/>
    <property type="match status" value="1"/>
</dbReference>
<gene>
    <name evidence="6" type="ORF">E3C22_11750</name>
</gene>
<organism evidence="6 7">
    <name type="scientific">Jiella endophytica</name>
    <dbReference type="NCBI Taxonomy" id="2558362"/>
    <lineage>
        <taxon>Bacteria</taxon>
        <taxon>Pseudomonadati</taxon>
        <taxon>Pseudomonadota</taxon>
        <taxon>Alphaproteobacteria</taxon>
        <taxon>Hyphomicrobiales</taxon>
        <taxon>Aurantimonadaceae</taxon>
        <taxon>Jiella</taxon>
    </lineage>
</organism>
<dbReference type="InterPro" id="IPR050166">
    <property type="entry name" value="ABC_transporter_ATP-bind"/>
</dbReference>
<dbReference type="Gene3D" id="3.40.50.300">
    <property type="entry name" value="P-loop containing nucleotide triphosphate hydrolases"/>
    <property type="match status" value="1"/>
</dbReference>
<feature type="domain" description="ABC transporter" evidence="5">
    <location>
        <begin position="23"/>
        <end position="254"/>
    </location>
</feature>
<dbReference type="PANTHER" id="PTHR42788:SF13">
    <property type="entry name" value="ALIPHATIC SULFONATES IMPORT ATP-BINDING PROTEIN SSUB"/>
    <property type="match status" value="1"/>
</dbReference>
<sequence>MSGNQANLKLQPEPAAGTAPAILSVDDVVKRFETPDGPVVAVDHMSLDVRQGEFVSVIGPSGCGKSTLFNLIGGLLSPTEGRISIAGEEVRGPHPSIGMVFQEESTFPWRSVEENVAFSLEVQGVGKAERLERARHFIAMVGLRGFERRYPTELSGGMRQRVAMARTLAFEPKLLLMDEPFAALDEQTRLLLGDKVLQIQQELNQTVVLITHNITEAVQLSDRILIMTYRPGRTKRFVEIKLPRPRTSEIVGSDAFGHYVAEIWNDLREEASKGMHDQETMAERRRR</sequence>
<dbReference type="PROSITE" id="PS00211">
    <property type="entry name" value="ABC_TRANSPORTER_1"/>
    <property type="match status" value="1"/>
</dbReference>
<dbReference type="RefSeq" id="WP_134762210.1">
    <property type="nucleotide sequence ID" value="NZ_SOZD01000003.1"/>
</dbReference>
<proteinExistence type="inferred from homology"/>
<name>A0A4Y8RKX9_9HYPH</name>
<dbReference type="GO" id="GO:0005524">
    <property type="term" value="F:ATP binding"/>
    <property type="evidence" value="ECO:0007669"/>
    <property type="project" value="UniProtKB-KW"/>
</dbReference>
<evidence type="ECO:0000313" key="6">
    <source>
        <dbReference type="EMBL" id="TFF23106.1"/>
    </source>
</evidence>